<evidence type="ECO:0000256" key="6">
    <source>
        <dbReference type="ARBA" id="ARBA00022989"/>
    </source>
</evidence>
<evidence type="ECO:0000313" key="10">
    <source>
        <dbReference type="EMBL" id="ALR19246.1"/>
    </source>
</evidence>
<sequence>MLPGFPDAAPLQGLVGGVLIGLAAALMLLGAGRIAGVSGILARGTGIAEGSMARTSAWGFIIGLPFGALAIRLATDWEPALFAGWPLLIVAGLLVGFGTRMGSGCTSGHGVCGVSRLSQRSIVATATFMAAGIATVFLMSLIGA</sequence>
<evidence type="ECO:0000256" key="3">
    <source>
        <dbReference type="ARBA" id="ARBA00022475"/>
    </source>
</evidence>
<accession>A0A0S3EUZ8</accession>
<protein>
    <submittedName>
        <fullName evidence="10">Uncharacterized protein</fullName>
    </submittedName>
</protein>
<dbReference type="Pfam" id="PF04143">
    <property type="entry name" value="Sulf_transp"/>
    <property type="match status" value="1"/>
</dbReference>
<gene>
    <name evidence="10" type="ORF">ATN00_01920</name>
</gene>
<dbReference type="PANTHER" id="PTHR30574:SF1">
    <property type="entry name" value="SULPHUR TRANSPORT DOMAIN-CONTAINING PROTEIN"/>
    <property type="match status" value="1"/>
</dbReference>
<feature type="transmembrane region" description="Helical" evidence="9">
    <location>
        <begin position="12"/>
        <end position="35"/>
    </location>
</feature>
<evidence type="ECO:0000256" key="8">
    <source>
        <dbReference type="ARBA" id="ARBA00035655"/>
    </source>
</evidence>
<keyword evidence="6 9" id="KW-1133">Transmembrane helix</keyword>
<dbReference type="GO" id="GO:0005886">
    <property type="term" value="C:plasma membrane"/>
    <property type="evidence" value="ECO:0007669"/>
    <property type="project" value="UniProtKB-SubCell"/>
</dbReference>
<evidence type="ECO:0000256" key="4">
    <source>
        <dbReference type="ARBA" id="ARBA00022519"/>
    </source>
</evidence>
<dbReference type="PANTHER" id="PTHR30574">
    <property type="entry name" value="INNER MEMBRANE PROTEIN YEDE"/>
    <property type="match status" value="1"/>
</dbReference>
<dbReference type="Proteomes" id="UP000056968">
    <property type="component" value="Chromosome"/>
</dbReference>
<keyword evidence="7 9" id="KW-0472">Membrane</keyword>
<evidence type="ECO:0000256" key="1">
    <source>
        <dbReference type="ARBA" id="ARBA00004429"/>
    </source>
</evidence>
<evidence type="ECO:0000256" key="5">
    <source>
        <dbReference type="ARBA" id="ARBA00022692"/>
    </source>
</evidence>
<evidence type="ECO:0000256" key="2">
    <source>
        <dbReference type="ARBA" id="ARBA00022448"/>
    </source>
</evidence>
<dbReference type="KEGG" id="sbd:ATN00_01920"/>
<feature type="transmembrane region" description="Helical" evidence="9">
    <location>
        <begin position="56"/>
        <end position="74"/>
    </location>
</feature>
<feature type="transmembrane region" description="Helical" evidence="9">
    <location>
        <begin position="80"/>
        <end position="101"/>
    </location>
</feature>
<dbReference type="EMBL" id="CP013264">
    <property type="protein sequence ID" value="ALR19246.1"/>
    <property type="molecule type" value="Genomic_DNA"/>
</dbReference>
<name>A0A0S3EUZ8_9SPHN</name>
<keyword evidence="5 9" id="KW-0812">Transmembrane</keyword>
<evidence type="ECO:0000256" key="9">
    <source>
        <dbReference type="SAM" id="Phobius"/>
    </source>
</evidence>
<keyword evidence="4" id="KW-0997">Cell inner membrane</keyword>
<dbReference type="RefSeq" id="WP_062061383.1">
    <property type="nucleotide sequence ID" value="NZ_CP013264.1"/>
</dbReference>
<evidence type="ECO:0000256" key="7">
    <source>
        <dbReference type="ARBA" id="ARBA00023136"/>
    </source>
</evidence>
<feature type="transmembrane region" description="Helical" evidence="9">
    <location>
        <begin position="122"/>
        <end position="142"/>
    </location>
</feature>
<proteinExistence type="inferred from homology"/>
<comment type="similarity">
    <text evidence="8">Belongs to the TsuA/YedE (TC 9.B.102) family.</text>
</comment>
<dbReference type="AlphaFoldDB" id="A0A0S3EUZ8"/>
<dbReference type="STRING" id="1332080.ATN00_01920"/>
<comment type="subcellular location">
    <subcellularLocation>
        <location evidence="1">Cell inner membrane</location>
        <topology evidence="1">Multi-pass membrane protein</topology>
    </subcellularLocation>
</comment>
<dbReference type="OrthoDB" id="9814020at2"/>
<keyword evidence="2" id="KW-0813">Transport</keyword>
<organism evidence="10 11">
    <name type="scientific">Sphingobium baderi</name>
    <dbReference type="NCBI Taxonomy" id="1332080"/>
    <lineage>
        <taxon>Bacteria</taxon>
        <taxon>Pseudomonadati</taxon>
        <taxon>Pseudomonadota</taxon>
        <taxon>Alphaproteobacteria</taxon>
        <taxon>Sphingomonadales</taxon>
        <taxon>Sphingomonadaceae</taxon>
        <taxon>Sphingobium</taxon>
    </lineage>
</organism>
<keyword evidence="11" id="KW-1185">Reference proteome</keyword>
<evidence type="ECO:0000313" key="11">
    <source>
        <dbReference type="Proteomes" id="UP000056968"/>
    </source>
</evidence>
<keyword evidence="3" id="KW-1003">Cell membrane</keyword>
<dbReference type="InterPro" id="IPR007272">
    <property type="entry name" value="Sulf_transp_TsuA/YedE"/>
</dbReference>
<reference evidence="10 11" key="1">
    <citation type="submission" date="2015-11" db="EMBL/GenBank/DDBJ databases">
        <title>A Two-component Flavoprotein Monooxygenase System MeaXY Responsible for para-Hydroxylation of 2-Methyl-6-ethylaniline and 2,6-Diethylaniline in Sphingobium baderi DE-13.</title>
        <authorList>
            <person name="Cheng M."/>
            <person name="Meng Q."/>
            <person name="Yang Y."/>
            <person name="Chu C."/>
            <person name="Yan X."/>
            <person name="He J."/>
            <person name="Li S."/>
        </authorList>
    </citation>
    <scope>NUCLEOTIDE SEQUENCE [LARGE SCALE GENOMIC DNA]</scope>
    <source>
        <strain evidence="10 11">DE-13</strain>
    </source>
</reference>